<protein>
    <submittedName>
        <fullName evidence="1">Uncharacterized protein</fullName>
    </submittedName>
</protein>
<dbReference type="InterPro" id="IPR024508">
    <property type="entry name" value="DUF3226"/>
</dbReference>
<dbReference type="STRING" id="1289135.A966_13195"/>
<dbReference type="Proteomes" id="UP000011663">
    <property type="component" value="Unassembled WGS sequence"/>
</dbReference>
<evidence type="ECO:0000313" key="1">
    <source>
        <dbReference type="EMBL" id="EKV55810.1"/>
    </source>
</evidence>
<evidence type="ECO:0000313" key="2">
    <source>
        <dbReference type="Proteomes" id="UP000011663"/>
    </source>
</evidence>
<sequence>MNNLIIVESKNDKFFIERLIEHSNINNVNVECICEFECLDGISNLNKKLKDIKFDKYDIVGIILDADKEGINKRIEFINDSLKTVCDDVNLTVINKLEKSSKLDVDFVCYIMNVDGYGELETVLKSIKKSDSVFADCLDRWRECLKVYNKDISDKDFDKFYINNYIRFDTCSKSEQKQASKFCSFEYAMKKDIWDLDNSILDDLKEFFKSLI</sequence>
<dbReference type="GeneID" id="66489034"/>
<dbReference type="Pfam" id="PF11536">
    <property type="entry name" value="DUF3226"/>
    <property type="match status" value="1"/>
</dbReference>
<organism evidence="1 2">
    <name type="scientific">Brachyspira hampsonii 30446</name>
    <dbReference type="NCBI Taxonomy" id="1289135"/>
    <lineage>
        <taxon>Bacteria</taxon>
        <taxon>Pseudomonadati</taxon>
        <taxon>Spirochaetota</taxon>
        <taxon>Spirochaetia</taxon>
        <taxon>Brachyspirales</taxon>
        <taxon>Brachyspiraceae</taxon>
        <taxon>Brachyspira</taxon>
    </lineage>
</organism>
<dbReference type="EMBL" id="ALNZ01000037">
    <property type="protein sequence ID" value="EKV55810.1"/>
    <property type="molecule type" value="Genomic_DNA"/>
</dbReference>
<dbReference type="RefSeq" id="WP_008726215.1">
    <property type="nucleotide sequence ID" value="NZ_JH994111.1"/>
</dbReference>
<gene>
    <name evidence="1" type="ORF">A966_13195</name>
</gene>
<comment type="caution">
    <text evidence="1">The sequence shown here is derived from an EMBL/GenBank/DDBJ whole genome shotgun (WGS) entry which is preliminary data.</text>
</comment>
<reference evidence="1 2" key="1">
    <citation type="submission" date="2012-07" db="EMBL/GenBank/DDBJ databases">
        <title>Genome sequence of Brachyspira sp. 30446, isolated from a pig with mucohaemorrhagic colitis.</title>
        <authorList>
            <person name="Rubin J.E."/>
            <person name="Fernando C."/>
            <person name="Harding J.C.S."/>
            <person name="Hill J.E."/>
        </authorList>
    </citation>
    <scope>NUCLEOTIDE SEQUENCE [LARGE SCALE GENOMIC DNA]</scope>
    <source>
        <strain evidence="1 2">30446</strain>
    </source>
</reference>
<name>A0A2U4F4F8_9SPIR</name>
<dbReference type="OrthoDB" id="5565945at2"/>
<accession>A0A2U4F4F8</accession>
<proteinExistence type="predicted"/>
<dbReference type="AlphaFoldDB" id="A0A2U4F4F8"/>